<dbReference type="InterPro" id="IPR050923">
    <property type="entry name" value="Cell_Proc_Reg/RNA_Proc"/>
</dbReference>
<feature type="transmembrane region" description="Helical" evidence="1">
    <location>
        <begin position="148"/>
        <end position="166"/>
    </location>
</feature>
<dbReference type="InterPro" id="IPR008984">
    <property type="entry name" value="SMAD_FHA_dom_sf"/>
</dbReference>
<dbReference type="InterPro" id="IPR054331">
    <property type="entry name" value="LiaF_TM"/>
</dbReference>
<dbReference type="AlphaFoldDB" id="A0A2A2TIP5"/>
<dbReference type="InterPro" id="IPR000253">
    <property type="entry name" value="FHA_dom"/>
</dbReference>
<dbReference type="Pfam" id="PF22570">
    <property type="entry name" value="LiaF-TM"/>
    <property type="match status" value="1"/>
</dbReference>
<feature type="transmembrane region" description="Helical" evidence="1">
    <location>
        <begin position="220"/>
        <end position="239"/>
    </location>
</feature>
<organism evidence="3 4">
    <name type="scientific">Brunnivagina elsteri CCALA 953</name>
    <dbReference type="NCBI Taxonomy" id="987040"/>
    <lineage>
        <taxon>Bacteria</taxon>
        <taxon>Bacillati</taxon>
        <taxon>Cyanobacteriota</taxon>
        <taxon>Cyanophyceae</taxon>
        <taxon>Nostocales</taxon>
        <taxon>Calotrichaceae</taxon>
        <taxon>Brunnivagina</taxon>
    </lineage>
</organism>
<evidence type="ECO:0000313" key="4">
    <source>
        <dbReference type="Proteomes" id="UP000218238"/>
    </source>
</evidence>
<evidence type="ECO:0000259" key="2">
    <source>
        <dbReference type="PROSITE" id="PS50006"/>
    </source>
</evidence>
<dbReference type="EMBL" id="NTFS01000126">
    <property type="protein sequence ID" value="PAX53888.1"/>
    <property type="molecule type" value="Genomic_DNA"/>
</dbReference>
<name>A0A2A2TIP5_9CYAN</name>
<evidence type="ECO:0000313" key="3">
    <source>
        <dbReference type="EMBL" id="PAX53888.1"/>
    </source>
</evidence>
<sequence length="261" mass="28697">MQEDIETVNNINLTLELLHVQSNRSFDLPANQEVIRIGKPNELIVPDINLADLAGTDIVSRQHAEIQGDGNNYYLIDLGSVNGTYLNDVVLEPKKRYLLNLSDRISLGRENKVTLIFQHKQSSPLKTSQTLFQPQVAKQAQGNSIDKTSKVVGLALMVASIIIVAASTQVGIFVRIPGVLLCVAGTVFLFQRRFNRNWGWVLIALGAALILFTGNVFASINLLAIIASAALFVAGYKLMTTGKAFNHSLQDLRSLPKFLKK</sequence>
<keyword evidence="4" id="KW-1185">Reference proteome</keyword>
<dbReference type="OrthoDB" id="9816434at2"/>
<keyword evidence="1" id="KW-0812">Transmembrane</keyword>
<keyword evidence="1" id="KW-0472">Membrane</keyword>
<feature type="transmembrane region" description="Helical" evidence="1">
    <location>
        <begin position="172"/>
        <end position="190"/>
    </location>
</feature>
<evidence type="ECO:0000256" key="1">
    <source>
        <dbReference type="SAM" id="Phobius"/>
    </source>
</evidence>
<dbReference type="CDD" id="cd00060">
    <property type="entry name" value="FHA"/>
    <property type="match status" value="1"/>
</dbReference>
<proteinExistence type="predicted"/>
<dbReference type="PROSITE" id="PS50006">
    <property type="entry name" value="FHA_DOMAIN"/>
    <property type="match status" value="1"/>
</dbReference>
<dbReference type="Proteomes" id="UP000218238">
    <property type="component" value="Unassembled WGS sequence"/>
</dbReference>
<dbReference type="SUPFAM" id="SSF49879">
    <property type="entry name" value="SMAD/FHA domain"/>
    <property type="match status" value="1"/>
</dbReference>
<feature type="domain" description="FHA" evidence="2">
    <location>
        <begin position="35"/>
        <end position="91"/>
    </location>
</feature>
<protein>
    <submittedName>
        <fullName evidence="3">Phosphopeptide-binding protein</fullName>
    </submittedName>
</protein>
<dbReference type="Gene3D" id="2.60.200.20">
    <property type="match status" value="1"/>
</dbReference>
<keyword evidence="1" id="KW-1133">Transmembrane helix</keyword>
<comment type="caution">
    <text evidence="3">The sequence shown here is derived from an EMBL/GenBank/DDBJ whole genome shotgun (WGS) entry which is preliminary data.</text>
</comment>
<feature type="transmembrane region" description="Helical" evidence="1">
    <location>
        <begin position="197"/>
        <end position="214"/>
    </location>
</feature>
<dbReference type="SMART" id="SM00240">
    <property type="entry name" value="FHA"/>
    <property type="match status" value="1"/>
</dbReference>
<gene>
    <name evidence="3" type="ORF">CK510_13050</name>
</gene>
<dbReference type="Pfam" id="PF00498">
    <property type="entry name" value="FHA"/>
    <property type="match status" value="1"/>
</dbReference>
<dbReference type="RefSeq" id="WP_095722118.1">
    <property type="nucleotide sequence ID" value="NZ_NTFS01000126.1"/>
</dbReference>
<accession>A0A2A2TIP5</accession>
<reference evidence="3 4" key="1">
    <citation type="submission" date="2017-08" db="EMBL/GenBank/DDBJ databases">
        <title>Draft genome sequence of filamentous cyanobacterium Calothrix elsteri CCALA 953.</title>
        <authorList>
            <person name="Gagunashvili A.N."/>
            <person name="Elster J."/>
            <person name="Andresson O.S."/>
        </authorList>
    </citation>
    <scope>NUCLEOTIDE SEQUENCE [LARGE SCALE GENOMIC DNA]</scope>
    <source>
        <strain evidence="3 4">CCALA 953</strain>
    </source>
</reference>
<dbReference type="PANTHER" id="PTHR23308">
    <property type="entry name" value="NUCLEAR INHIBITOR OF PROTEIN PHOSPHATASE-1"/>
    <property type="match status" value="1"/>
</dbReference>